<dbReference type="InterPro" id="IPR038606">
    <property type="entry name" value="To_sf"/>
</dbReference>
<dbReference type="OrthoDB" id="6370791at2759"/>
<dbReference type="AlphaFoldDB" id="A0A6J1RAF2"/>
<keyword evidence="1" id="KW-1185">Reference proteome</keyword>
<reference evidence="2" key="1">
    <citation type="submission" date="2025-08" db="UniProtKB">
        <authorList>
            <consortium name="RefSeq"/>
        </authorList>
    </citation>
    <scope>IDENTIFICATION</scope>
    <source>
        <tissue evidence="2">Whole body</tissue>
    </source>
</reference>
<name>A0A6J1RAF2_9HYME</name>
<dbReference type="GeneID" id="112466186"/>
<evidence type="ECO:0000313" key="2">
    <source>
        <dbReference type="RefSeq" id="XP_024889906.1"/>
    </source>
</evidence>
<sequence>MLEDFLEKFKTILKTGNETLGIPILDPFNADRLDIRLNEEKIKLDALLTEANVIGLSEYDVINADYTLSKEIFLELHLSWPLSIAASTNYSMNGKVDAFEIYGKGDINMTAQKFTFDTEIKFIMDDGLTGHLKVKNMKLKLSLNSLD</sequence>
<proteinExistence type="predicted"/>
<dbReference type="PANTHER" id="PTHR11008:SF9">
    <property type="entry name" value="PROTEIN TAKEOUT-LIKE PROTEIN"/>
    <property type="match status" value="1"/>
</dbReference>
<dbReference type="InterPro" id="IPR010562">
    <property type="entry name" value="Haemolymph_juvenile_hormone-bd"/>
</dbReference>
<feature type="non-terminal residue" evidence="2">
    <location>
        <position position="147"/>
    </location>
</feature>
<gene>
    <name evidence="2" type="primary">LOC112466186</name>
</gene>
<accession>A0A6J1RAF2</accession>
<dbReference type="RefSeq" id="XP_024889906.1">
    <property type="nucleotide sequence ID" value="XM_025034138.1"/>
</dbReference>
<dbReference type="PANTHER" id="PTHR11008">
    <property type="entry name" value="PROTEIN TAKEOUT-LIKE PROTEIN"/>
    <property type="match status" value="1"/>
</dbReference>
<organism evidence="1 2">
    <name type="scientific">Temnothorax curvispinosus</name>
    <dbReference type="NCBI Taxonomy" id="300111"/>
    <lineage>
        <taxon>Eukaryota</taxon>
        <taxon>Metazoa</taxon>
        <taxon>Ecdysozoa</taxon>
        <taxon>Arthropoda</taxon>
        <taxon>Hexapoda</taxon>
        <taxon>Insecta</taxon>
        <taxon>Pterygota</taxon>
        <taxon>Neoptera</taxon>
        <taxon>Endopterygota</taxon>
        <taxon>Hymenoptera</taxon>
        <taxon>Apocrita</taxon>
        <taxon>Aculeata</taxon>
        <taxon>Formicoidea</taxon>
        <taxon>Formicidae</taxon>
        <taxon>Myrmicinae</taxon>
        <taxon>Temnothorax</taxon>
    </lineage>
</organism>
<dbReference type="Pfam" id="PF06585">
    <property type="entry name" value="JHBP"/>
    <property type="match status" value="1"/>
</dbReference>
<dbReference type="Gene3D" id="3.15.10.30">
    <property type="entry name" value="Haemolymph juvenile hormone binding protein"/>
    <property type="match status" value="1"/>
</dbReference>
<evidence type="ECO:0000313" key="1">
    <source>
        <dbReference type="Proteomes" id="UP000504618"/>
    </source>
</evidence>
<protein>
    <submittedName>
        <fullName evidence="2">Uncharacterized protein LOC112466186</fullName>
    </submittedName>
</protein>
<dbReference type="Proteomes" id="UP000504618">
    <property type="component" value="Unplaced"/>
</dbReference>